<dbReference type="Pfam" id="PF24986">
    <property type="entry name" value="PRC_RimM"/>
    <property type="match status" value="1"/>
</dbReference>
<keyword evidence="4 5" id="KW-0143">Chaperone</keyword>
<keyword evidence="1 5" id="KW-0963">Cytoplasm</keyword>
<dbReference type="Proteomes" id="UP000289200">
    <property type="component" value="Unassembled WGS sequence"/>
</dbReference>
<keyword evidence="3 5" id="KW-0698">rRNA processing</keyword>
<gene>
    <name evidence="5 9" type="primary">rimM</name>
    <name evidence="9" type="ORF">RHODGE_RHODGE_01494</name>
</gene>
<feature type="domain" description="Ribosome maturation factor RimM PRC barrel" evidence="8">
    <location>
        <begin position="102"/>
        <end position="169"/>
    </location>
</feature>
<dbReference type="SUPFAM" id="SSF50346">
    <property type="entry name" value="PRC-barrel domain"/>
    <property type="match status" value="1"/>
</dbReference>
<dbReference type="InterPro" id="IPR002676">
    <property type="entry name" value="RimM_N"/>
</dbReference>
<keyword evidence="2 5" id="KW-0690">Ribosome biogenesis</keyword>
<dbReference type="GO" id="GO:0006364">
    <property type="term" value="P:rRNA processing"/>
    <property type="evidence" value="ECO:0007669"/>
    <property type="project" value="UniProtKB-UniRule"/>
</dbReference>
<dbReference type="SUPFAM" id="SSF50447">
    <property type="entry name" value="Translation proteins"/>
    <property type="match status" value="1"/>
</dbReference>
<evidence type="ECO:0000313" key="9">
    <source>
        <dbReference type="EMBL" id="VCU08321.1"/>
    </source>
</evidence>
<evidence type="ECO:0000256" key="3">
    <source>
        <dbReference type="ARBA" id="ARBA00022552"/>
    </source>
</evidence>
<dbReference type="PANTHER" id="PTHR33692:SF1">
    <property type="entry name" value="RIBOSOME MATURATION FACTOR RIMM"/>
    <property type="match status" value="1"/>
</dbReference>
<evidence type="ECO:0000256" key="2">
    <source>
        <dbReference type="ARBA" id="ARBA00022517"/>
    </source>
</evidence>
<dbReference type="Pfam" id="PF01782">
    <property type="entry name" value="RimM"/>
    <property type="match status" value="1"/>
</dbReference>
<dbReference type="EMBL" id="UWOC01000122">
    <property type="protein sequence ID" value="VCU08321.1"/>
    <property type="molecule type" value="Genomic_DNA"/>
</dbReference>
<comment type="caution">
    <text evidence="9">The sequence shown here is derived from an EMBL/GenBank/DDBJ whole genome shotgun (WGS) entry which is preliminary data.</text>
</comment>
<dbReference type="InterPro" id="IPR036976">
    <property type="entry name" value="RimM_N_sf"/>
</dbReference>
<dbReference type="InterPro" id="IPR056792">
    <property type="entry name" value="PRC_RimM"/>
</dbReference>
<evidence type="ECO:0000256" key="1">
    <source>
        <dbReference type="ARBA" id="ARBA00022490"/>
    </source>
</evidence>
<accession>A0A3S4BVF8</accession>
<protein>
    <recommendedName>
        <fullName evidence="5">Ribosome maturation factor RimM</fullName>
    </recommendedName>
</protein>
<keyword evidence="10" id="KW-1185">Reference proteome</keyword>
<dbReference type="AlphaFoldDB" id="A0A3S4BVF8"/>
<dbReference type="PANTHER" id="PTHR33692">
    <property type="entry name" value="RIBOSOME MATURATION FACTOR RIMM"/>
    <property type="match status" value="1"/>
</dbReference>
<dbReference type="Gene3D" id="2.40.30.60">
    <property type="entry name" value="RimM"/>
    <property type="match status" value="1"/>
</dbReference>
<evidence type="ECO:0000259" key="8">
    <source>
        <dbReference type="Pfam" id="PF24986"/>
    </source>
</evidence>
<feature type="region of interest" description="Disordered" evidence="6">
    <location>
        <begin position="165"/>
        <end position="184"/>
    </location>
</feature>
<sequence length="184" mass="18927">MPASPTDKRVCVARIGAPSGVRGEVRLWSFTADPAAVARYGPLSTADGRMIEIAALKPAKDCFLARLKGVSDRTAAEALRNVELYVGRDKLAPAGEDEYYHADLIGLAAVDTAGAALGTVIAVQNFGAGDILEIAPPRGDTLLVPFSKAAVPEIDVAAGRVVIDPPPGLLGDDEPAAPGGSDAR</sequence>
<comment type="function">
    <text evidence="5">An accessory protein needed during the final step in the assembly of 30S ribosomal subunit, possibly for assembly of the head region. Essential for efficient processing of 16S rRNA. May be needed both before and after RbfA during the maturation of 16S rRNA. It has affinity for free ribosomal 30S subunits but not for 70S ribosomes.</text>
</comment>
<reference evidence="10" key="1">
    <citation type="submission" date="2018-10" db="EMBL/GenBank/DDBJ databases">
        <authorList>
            <person name="Peiro R."/>
            <person name="Begona"/>
            <person name="Cbmso G."/>
            <person name="Lopez M."/>
            <person name="Gonzalez S."/>
            <person name="Sacristan E."/>
            <person name="Castillo E."/>
        </authorList>
    </citation>
    <scope>NUCLEOTIDE SEQUENCE [LARGE SCALE GENOMIC DNA]</scope>
</reference>
<dbReference type="Gene3D" id="2.30.30.240">
    <property type="entry name" value="PRC-barrel domain"/>
    <property type="match status" value="1"/>
</dbReference>
<proteinExistence type="inferred from homology"/>
<name>A0A3S4BVF8_9BRAD</name>
<dbReference type="GO" id="GO:0005737">
    <property type="term" value="C:cytoplasm"/>
    <property type="evidence" value="ECO:0007669"/>
    <property type="project" value="UniProtKB-SubCell"/>
</dbReference>
<dbReference type="InterPro" id="IPR011033">
    <property type="entry name" value="PRC_barrel-like_sf"/>
</dbReference>
<comment type="subunit">
    <text evidence="5">Binds ribosomal protein uS19.</text>
</comment>
<dbReference type="HAMAP" id="MF_00014">
    <property type="entry name" value="Ribosome_mat_RimM"/>
    <property type="match status" value="1"/>
</dbReference>
<dbReference type="OrthoDB" id="9788191at2"/>
<dbReference type="GO" id="GO:0005840">
    <property type="term" value="C:ribosome"/>
    <property type="evidence" value="ECO:0007669"/>
    <property type="project" value="InterPro"/>
</dbReference>
<dbReference type="RefSeq" id="WP_129608449.1">
    <property type="nucleotide sequence ID" value="NZ_UWOC01000122.1"/>
</dbReference>
<organism evidence="9 10">
    <name type="scientific">Rhodoplanes serenus</name>
    <dbReference type="NCBI Taxonomy" id="200615"/>
    <lineage>
        <taxon>Bacteria</taxon>
        <taxon>Pseudomonadati</taxon>
        <taxon>Pseudomonadota</taxon>
        <taxon>Alphaproteobacteria</taxon>
        <taxon>Hyphomicrobiales</taxon>
        <taxon>Nitrobacteraceae</taxon>
        <taxon>Rhodoplanes</taxon>
    </lineage>
</organism>
<dbReference type="GO" id="GO:0043022">
    <property type="term" value="F:ribosome binding"/>
    <property type="evidence" value="ECO:0007669"/>
    <property type="project" value="InterPro"/>
</dbReference>
<evidence type="ECO:0000256" key="6">
    <source>
        <dbReference type="SAM" id="MobiDB-lite"/>
    </source>
</evidence>
<dbReference type="InterPro" id="IPR011961">
    <property type="entry name" value="RimM"/>
</dbReference>
<evidence type="ECO:0000259" key="7">
    <source>
        <dbReference type="Pfam" id="PF01782"/>
    </source>
</evidence>
<comment type="domain">
    <text evidence="5">The PRC barrel domain binds ribosomal protein uS19.</text>
</comment>
<dbReference type="InterPro" id="IPR009000">
    <property type="entry name" value="Transl_B-barrel_sf"/>
</dbReference>
<feature type="domain" description="RimM N-terminal" evidence="7">
    <location>
        <begin position="11"/>
        <end position="89"/>
    </location>
</feature>
<dbReference type="GO" id="GO:0042274">
    <property type="term" value="P:ribosomal small subunit biogenesis"/>
    <property type="evidence" value="ECO:0007669"/>
    <property type="project" value="UniProtKB-UniRule"/>
</dbReference>
<evidence type="ECO:0000313" key="10">
    <source>
        <dbReference type="Proteomes" id="UP000289200"/>
    </source>
</evidence>
<comment type="subcellular location">
    <subcellularLocation>
        <location evidence="5">Cytoplasm</location>
    </subcellularLocation>
</comment>
<dbReference type="NCBIfam" id="TIGR02273">
    <property type="entry name" value="16S_RimM"/>
    <property type="match status" value="1"/>
</dbReference>
<comment type="similarity">
    <text evidence="5">Belongs to the RimM family.</text>
</comment>
<evidence type="ECO:0000256" key="4">
    <source>
        <dbReference type="ARBA" id="ARBA00023186"/>
    </source>
</evidence>
<evidence type="ECO:0000256" key="5">
    <source>
        <dbReference type="HAMAP-Rule" id="MF_00014"/>
    </source>
</evidence>